<dbReference type="AlphaFoldDB" id="A0A6J7VBG9"/>
<accession>A0A6J7VBG9</accession>
<reference evidence="1" key="1">
    <citation type="submission" date="2020-05" db="EMBL/GenBank/DDBJ databases">
        <authorList>
            <person name="Chiriac C."/>
            <person name="Salcher M."/>
            <person name="Ghai R."/>
            <person name="Kavagutti S V."/>
        </authorList>
    </citation>
    <scope>NUCLEOTIDE SEQUENCE</scope>
</reference>
<protein>
    <submittedName>
        <fullName evidence="1">Unannotated protein</fullName>
    </submittedName>
</protein>
<dbReference type="EMBL" id="CAFBRA010000053">
    <property type="protein sequence ID" value="CAB5075680.1"/>
    <property type="molecule type" value="Genomic_DNA"/>
</dbReference>
<organism evidence="1">
    <name type="scientific">freshwater metagenome</name>
    <dbReference type="NCBI Taxonomy" id="449393"/>
    <lineage>
        <taxon>unclassified sequences</taxon>
        <taxon>metagenomes</taxon>
        <taxon>ecological metagenomes</taxon>
    </lineage>
</organism>
<evidence type="ECO:0000313" key="1">
    <source>
        <dbReference type="EMBL" id="CAB5075680.1"/>
    </source>
</evidence>
<sequence>MYALLATPAVVRTAVVDVATVVTAEVKRLAPIVVNVTVLAVAPARLSAKLGVMTTVTVSPADASLAVKVKVPVLRSVKGNMAVTLAVPLVV</sequence>
<proteinExistence type="predicted"/>
<name>A0A6J7VBG9_9ZZZZ</name>
<gene>
    <name evidence="1" type="ORF">UFOPK4382_00866</name>
</gene>